<dbReference type="InterPro" id="IPR014718">
    <property type="entry name" value="GH-type_carb-bd"/>
</dbReference>
<comment type="caution">
    <text evidence="1">The sequence shown here is derived from an EMBL/GenBank/DDBJ whole genome shotgun (WGS) entry which is preliminary data.</text>
</comment>
<dbReference type="AlphaFoldDB" id="A0A081P2M5"/>
<dbReference type="GO" id="GO:0030246">
    <property type="term" value="F:carbohydrate binding"/>
    <property type="evidence" value="ECO:0007669"/>
    <property type="project" value="InterPro"/>
</dbReference>
<dbReference type="Gene3D" id="2.70.98.10">
    <property type="match status" value="1"/>
</dbReference>
<protein>
    <recommendedName>
        <fullName evidence="3">DUF4432 domain-containing protein</fullName>
    </recommendedName>
</protein>
<dbReference type="CDD" id="cd09023">
    <property type="entry name" value="Aldose_epim_Ec_c4013"/>
    <property type="match status" value="1"/>
</dbReference>
<gene>
    <name evidence="1" type="ORF">ET33_06205</name>
</gene>
<dbReference type="EMBL" id="JNVM01000013">
    <property type="protein sequence ID" value="KEQ24948.1"/>
    <property type="molecule type" value="Genomic_DNA"/>
</dbReference>
<dbReference type="Proteomes" id="UP000028123">
    <property type="component" value="Unassembled WGS sequence"/>
</dbReference>
<dbReference type="InterPro" id="IPR027839">
    <property type="entry name" value="DUF4432"/>
</dbReference>
<dbReference type="eggNOG" id="COG2017">
    <property type="taxonomic scope" value="Bacteria"/>
</dbReference>
<evidence type="ECO:0000313" key="1">
    <source>
        <dbReference type="EMBL" id="KEQ24948.1"/>
    </source>
</evidence>
<name>A0A081P2M5_9BACL</name>
<evidence type="ECO:0000313" key="2">
    <source>
        <dbReference type="Proteomes" id="UP000028123"/>
    </source>
</evidence>
<keyword evidence="2" id="KW-1185">Reference proteome</keyword>
<dbReference type="Pfam" id="PF14486">
    <property type="entry name" value="DUF4432"/>
    <property type="match status" value="1"/>
</dbReference>
<sequence length="355" mass="39643">MSGFRSSGKTNRGCAMKLYGREWSRRELEARVGRIEQIAGIRRWVAAEGREAGVEQLHVRTGAGLSYWVTPTKGLDIAMADYCGVPISWQSCNGDVHPRYYEAQGDGWLRTASGGLLMTCGMMQVGSACEDEGEPLGLHGRAHHTPARQVTAASNWDGEEMEMRITGIVEEASLFGGYLRLTRRISSFLGQNSIRIEDEVRNMGFRRCPHMMLYHFNFGFPLMDENTAIRFPAANVRAREPQTPVDGYDTWQVPDPDYQERVYLHAGVTDPAVRIVNRNFPLPDGGRQVEAVLRWSADTLPNLLQWKMPGAGMHVLGIEPANCGVAGRAMERKRGTLVFLEPGETVNYRLELNLA</sequence>
<accession>A0A081P2M5</accession>
<organism evidence="1 2">
    <name type="scientific">Paenibacillus tyrfis</name>
    <dbReference type="NCBI Taxonomy" id="1501230"/>
    <lineage>
        <taxon>Bacteria</taxon>
        <taxon>Bacillati</taxon>
        <taxon>Bacillota</taxon>
        <taxon>Bacilli</taxon>
        <taxon>Bacillales</taxon>
        <taxon>Paenibacillaceae</taxon>
        <taxon>Paenibacillus</taxon>
    </lineage>
</organism>
<proteinExistence type="predicted"/>
<reference evidence="1 2" key="1">
    <citation type="submission" date="2014-06" db="EMBL/GenBank/DDBJ databases">
        <title>Draft genome sequence of Paenibacillus sp. MSt1.</title>
        <authorList>
            <person name="Aw Y.K."/>
            <person name="Ong K.S."/>
            <person name="Gan H.M."/>
            <person name="Lee S.M."/>
        </authorList>
    </citation>
    <scope>NUCLEOTIDE SEQUENCE [LARGE SCALE GENOMIC DNA]</scope>
    <source>
        <strain evidence="1 2">MSt1</strain>
    </source>
</reference>
<evidence type="ECO:0008006" key="3">
    <source>
        <dbReference type="Google" id="ProtNLM"/>
    </source>
</evidence>